<proteinExistence type="predicted"/>
<feature type="region of interest" description="Disordered" evidence="1">
    <location>
        <begin position="113"/>
        <end position="177"/>
    </location>
</feature>
<dbReference type="Proteomes" id="UP000316747">
    <property type="component" value="Unassembled WGS sequence"/>
</dbReference>
<organism evidence="3 4">
    <name type="scientific">Humibacillus xanthopallidus</name>
    <dbReference type="NCBI Taxonomy" id="412689"/>
    <lineage>
        <taxon>Bacteria</taxon>
        <taxon>Bacillati</taxon>
        <taxon>Actinomycetota</taxon>
        <taxon>Actinomycetes</taxon>
        <taxon>Micrococcales</taxon>
        <taxon>Intrasporangiaceae</taxon>
        <taxon>Humibacillus</taxon>
    </lineage>
</organism>
<keyword evidence="2" id="KW-0472">Membrane</keyword>
<dbReference type="AlphaFoldDB" id="A0A543HJL4"/>
<evidence type="ECO:0000256" key="2">
    <source>
        <dbReference type="SAM" id="Phobius"/>
    </source>
</evidence>
<evidence type="ECO:0000256" key="1">
    <source>
        <dbReference type="SAM" id="MobiDB-lite"/>
    </source>
</evidence>
<keyword evidence="2" id="KW-1133">Transmembrane helix</keyword>
<dbReference type="EMBL" id="VFPM01000003">
    <property type="protein sequence ID" value="TQM58528.1"/>
    <property type="molecule type" value="Genomic_DNA"/>
</dbReference>
<keyword evidence="4" id="KW-1185">Reference proteome</keyword>
<feature type="compositionally biased region" description="Basic and acidic residues" evidence="1">
    <location>
        <begin position="1"/>
        <end position="15"/>
    </location>
</feature>
<name>A0A543HJL4_9MICO</name>
<feature type="compositionally biased region" description="Low complexity" evidence="1">
    <location>
        <begin position="131"/>
        <end position="175"/>
    </location>
</feature>
<accession>A0A543HJL4</accession>
<protein>
    <submittedName>
        <fullName evidence="3">Uncharacterized protein</fullName>
    </submittedName>
</protein>
<evidence type="ECO:0000313" key="3">
    <source>
        <dbReference type="EMBL" id="TQM58528.1"/>
    </source>
</evidence>
<evidence type="ECO:0000313" key="4">
    <source>
        <dbReference type="Proteomes" id="UP000316747"/>
    </source>
</evidence>
<comment type="caution">
    <text evidence="3">The sequence shown here is derived from an EMBL/GenBank/DDBJ whole genome shotgun (WGS) entry which is preliminary data.</text>
</comment>
<reference evidence="3 4" key="1">
    <citation type="submission" date="2019-06" db="EMBL/GenBank/DDBJ databases">
        <title>Genome sequencing of plant associated microbes to promote plant fitness in Sorghum bicolor and Oryza sativa.</title>
        <authorList>
            <person name="Coleman-Derr D."/>
        </authorList>
    </citation>
    <scope>NUCLEOTIDE SEQUENCE [LARGE SCALE GENOMIC DNA]</scope>
    <source>
        <strain evidence="3 4">KV-663</strain>
    </source>
</reference>
<feature type="transmembrane region" description="Helical" evidence="2">
    <location>
        <begin position="199"/>
        <end position="217"/>
    </location>
</feature>
<feature type="region of interest" description="Disordered" evidence="1">
    <location>
        <begin position="1"/>
        <end position="20"/>
    </location>
</feature>
<sequence>MTRTHRSVENSHGELTRGPWARGAGGALAAGAALALVAGVGAAGAAPSASTHSPHKSYVCKYVSKPGEAERLQTGRNPIWVDNHSLLGYNGTVTVGQEFKDRQGRSVVIVANTPKLHPEPSVSDCPPVTPPTTTKTTPPTTTPPTTSKTTTPPKTTPPATRATTPVTTPAPSASTYPLQPVNGGAAADVATSQLAVSPVQAFLVLLALVGLLLALGVRLPRVMRPGEGGKDA</sequence>
<keyword evidence="2" id="KW-0812">Transmembrane</keyword>
<gene>
    <name evidence="3" type="ORF">FBY41_3896</name>
</gene>